<reference evidence="2" key="1">
    <citation type="submission" date="2019-05" db="EMBL/GenBank/DDBJ databases">
        <title>Candidatus Nanohalobium constans, a novel model system to study the DPANN nano-sized archaea: genomic and physiological characterization of a nanoarchaeon co-cultured with its chitinotrophic host.</title>
        <authorList>
            <person name="La Cono V."/>
            <person name="Arcadi E."/>
            <person name="Crisafi F."/>
            <person name="Denaro R."/>
            <person name="La Spada G."/>
            <person name="Messina E."/>
            <person name="Smedile F."/>
            <person name="Toshchakov S.V."/>
            <person name="Shevchenko M.A."/>
            <person name="Golyshin P.N."/>
            <person name="Golyshina O.V."/>
            <person name="Ferrer M."/>
            <person name="Rohde M."/>
            <person name="Mushegian A."/>
            <person name="Sorokin D.Y."/>
            <person name="Giuliano L."/>
            <person name="Yakimov M.M."/>
        </authorList>
    </citation>
    <scope>NUCLEOTIDE SEQUENCE [LARGE SCALE GENOMIC DNA]</scope>
    <source>
        <strain evidence="2">LC1Nh</strain>
    </source>
</reference>
<sequence>MTPNMKLEKHISEQKTETSLGNLKNEINDYLNNGDLARLLLTAMGEKPATDVEVFLPDEEELNKLISKLNSIGYNCYVNRNPGKTIAESFTKMLGDTSNTSEMIEKAEIKARIFCTKKQYSKEFFKPITDKKYKTKMHRRYGEFLQFEEENIESFIYSDLPIWKKVFYRLRKSKPETPIGPLKALDKYEDNPSQEKQKLVSALTFGKVADTQKNYRKMLEKTRKRKNAVKKSELELNFFLENLADPRIEMEDQKI</sequence>
<dbReference type="Proteomes" id="UP000377803">
    <property type="component" value="Chromosome"/>
</dbReference>
<dbReference type="EMBL" id="CP040089">
    <property type="protein sequence ID" value="QGA80538.1"/>
    <property type="molecule type" value="Genomic_DNA"/>
</dbReference>
<evidence type="ECO:0000313" key="1">
    <source>
        <dbReference type="EMBL" id="QGA80538.1"/>
    </source>
</evidence>
<accession>A0A5Q0UG01</accession>
<gene>
    <name evidence="1" type="ORF">LC1Nh_0647</name>
</gene>
<evidence type="ECO:0000313" key="2">
    <source>
        <dbReference type="Proteomes" id="UP000377803"/>
    </source>
</evidence>
<organism evidence="1 2">
    <name type="scientific">Candidatus Nanohalobium constans</name>
    <dbReference type="NCBI Taxonomy" id="2565781"/>
    <lineage>
        <taxon>Archaea</taxon>
        <taxon>Candidatus Nanohalarchaeota</taxon>
        <taxon>Candidatus Nanohalobia</taxon>
        <taxon>Candidatus Nanohalobiales</taxon>
        <taxon>Candidatus Nanohalobiaceae</taxon>
        <taxon>Candidatus Nanohalobium</taxon>
    </lineage>
</organism>
<dbReference type="KEGG" id="ncon:LC1Nh_0647"/>
<name>A0A5Q0UG01_9ARCH</name>
<dbReference type="AlphaFoldDB" id="A0A5Q0UG01"/>
<proteinExistence type="predicted"/>
<protein>
    <submittedName>
        <fullName evidence="1">Uncharacterized protein</fullName>
    </submittedName>
</protein>
<keyword evidence="2" id="KW-1185">Reference proteome</keyword>